<proteinExistence type="predicted"/>
<keyword evidence="1" id="KW-0614">Plasmid</keyword>
<evidence type="ECO:0000313" key="2">
    <source>
        <dbReference type="Proteomes" id="UP000031928"/>
    </source>
</evidence>
<sequence length="49" mass="5465">MTTGEDTHGCDYFTPVFLLPQLCNNTTISSVCFYLEHFSEKGVPSLFSS</sequence>
<gene>
    <name evidence="1" type="ORF">B840_12535</name>
</gene>
<protein>
    <submittedName>
        <fullName evidence="1">Uncharacterized protein</fullName>
    </submittedName>
</protein>
<dbReference type="EMBL" id="CP007791">
    <property type="protein sequence ID" value="AJK70075.1"/>
    <property type="molecule type" value="Genomic_DNA"/>
</dbReference>
<dbReference type="OrthoDB" id="72286at2"/>
<dbReference type="KEGG" id="cmq:B840_12535"/>
<organism evidence="1 2">
    <name type="scientific">Corynebacterium marinum DSM 44953</name>
    <dbReference type="NCBI Taxonomy" id="1224162"/>
    <lineage>
        <taxon>Bacteria</taxon>
        <taxon>Bacillati</taxon>
        <taxon>Actinomycetota</taxon>
        <taxon>Actinomycetes</taxon>
        <taxon>Mycobacteriales</taxon>
        <taxon>Corynebacteriaceae</taxon>
        <taxon>Corynebacterium</taxon>
    </lineage>
</organism>
<dbReference type="Proteomes" id="UP000031928">
    <property type="component" value="Plasmid pCmarinum2"/>
</dbReference>
<name>A0A0B6TWV5_9CORY</name>
<reference evidence="1 2" key="1">
    <citation type="submission" date="2014-05" db="EMBL/GenBank/DDBJ databases">
        <title>Complete genome sequence of Corynebacterium marinum DSM 44953.</title>
        <authorList>
            <person name="Schaffert L."/>
            <person name="Albersmeier A."/>
            <person name="Kalinowski J."/>
            <person name="Ruckert C."/>
        </authorList>
    </citation>
    <scope>NUCLEOTIDE SEQUENCE [LARGE SCALE GENOMIC DNA]</scope>
    <source>
        <strain evidence="1 2">DSM 44953</strain>
        <plasmid evidence="1 2">pCmarinum2</plasmid>
    </source>
</reference>
<geneLocation type="plasmid" evidence="1 2">
    <name>pCmarinum2</name>
</geneLocation>
<dbReference type="AlphaFoldDB" id="A0A0B6TWV5"/>
<dbReference type="HOGENOM" id="CLU_3134642_0_0_11"/>
<evidence type="ECO:0000313" key="1">
    <source>
        <dbReference type="EMBL" id="AJK70075.1"/>
    </source>
</evidence>
<keyword evidence="2" id="KW-1185">Reference proteome</keyword>
<accession>A0A0B6TWV5</accession>